<reference evidence="2 4" key="1">
    <citation type="journal article" date="2014" name="BMC Genomics">
        <title>Genome sequence of Anopheles sinensis provides insight into genetics basis of mosquito competence for malaria parasites.</title>
        <authorList>
            <person name="Zhou D."/>
            <person name="Zhang D."/>
            <person name="Ding G."/>
            <person name="Shi L."/>
            <person name="Hou Q."/>
            <person name="Ye Y."/>
            <person name="Xu Y."/>
            <person name="Zhou H."/>
            <person name="Xiong C."/>
            <person name="Li S."/>
            <person name="Yu J."/>
            <person name="Hong S."/>
            <person name="Yu X."/>
            <person name="Zou P."/>
            <person name="Chen C."/>
            <person name="Chang X."/>
            <person name="Wang W."/>
            <person name="Lv Y."/>
            <person name="Sun Y."/>
            <person name="Ma L."/>
            <person name="Shen B."/>
            <person name="Zhu C."/>
        </authorList>
    </citation>
    <scope>NUCLEOTIDE SEQUENCE [LARGE SCALE GENOMIC DNA]</scope>
</reference>
<dbReference type="EMBL" id="ATLV01014206">
    <property type="status" value="NOT_ANNOTATED_CDS"/>
    <property type="molecule type" value="Genomic_DNA"/>
</dbReference>
<feature type="region of interest" description="Disordered" evidence="1">
    <location>
        <begin position="38"/>
        <end position="80"/>
    </location>
</feature>
<organism evidence="2">
    <name type="scientific">Anopheles sinensis</name>
    <name type="common">Mosquito</name>
    <dbReference type="NCBI Taxonomy" id="74873"/>
    <lineage>
        <taxon>Eukaryota</taxon>
        <taxon>Metazoa</taxon>
        <taxon>Ecdysozoa</taxon>
        <taxon>Arthropoda</taxon>
        <taxon>Hexapoda</taxon>
        <taxon>Insecta</taxon>
        <taxon>Pterygota</taxon>
        <taxon>Neoptera</taxon>
        <taxon>Endopterygota</taxon>
        <taxon>Diptera</taxon>
        <taxon>Nematocera</taxon>
        <taxon>Culicoidea</taxon>
        <taxon>Culicidae</taxon>
        <taxon>Anophelinae</taxon>
        <taxon>Anopheles</taxon>
    </lineage>
</organism>
<reference evidence="3" key="2">
    <citation type="submission" date="2020-05" db="UniProtKB">
        <authorList>
            <consortium name="EnsemblMetazoa"/>
        </authorList>
    </citation>
    <scope>IDENTIFICATION</scope>
</reference>
<evidence type="ECO:0000313" key="2">
    <source>
        <dbReference type="EMBL" id="KFB38450.1"/>
    </source>
</evidence>
<sequence length="128" mass="14215">MDCFPAIETGPFPAKPRQRWNYPVKPQLNSATDVCGCSDRSEPVNLPVHGPKDTHNPEHTHSHIAPGTSGADPPKDTDSIVHVDRRTTVSASGRPGSLRRRKLRAHFYKPLRVLRRLMRQQSLGPVPG</sequence>
<feature type="compositionally biased region" description="Basic and acidic residues" evidence="1">
    <location>
        <begin position="50"/>
        <end position="61"/>
    </location>
</feature>
<dbReference type="EMBL" id="KE524948">
    <property type="protein sequence ID" value="KFB38450.1"/>
    <property type="molecule type" value="Genomic_DNA"/>
</dbReference>
<gene>
    <name evidence="2" type="ORF">ZHAS_00005848</name>
</gene>
<feature type="region of interest" description="Disordered" evidence="1">
    <location>
        <begin position="1"/>
        <end position="20"/>
    </location>
</feature>
<evidence type="ECO:0000313" key="4">
    <source>
        <dbReference type="Proteomes" id="UP000030765"/>
    </source>
</evidence>
<protein>
    <submittedName>
        <fullName evidence="2 3">Integral membrane protein MviN</fullName>
    </submittedName>
</protein>
<evidence type="ECO:0000313" key="3">
    <source>
        <dbReference type="EnsemblMetazoa" id="ASIC005848-PA"/>
    </source>
</evidence>
<name>A0A084VKF6_ANOSI</name>
<dbReference type="EnsemblMetazoa" id="ASIC005848-RA">
    <property type="protein sequence ID" value="ASIC005848-PA"/>
    <property type="gene ID" value="ASIC005848"/>
</dbReference>
<dbReference type="Proteomes" id="UP000030765">
    <property type="component" value="Unassembled WGS sequence"/>
</dbReference>
<dbReference type="VEuPathDB" id="VectorBase:ASIC005848"/>
<dbReference type="AlphaFoldDB" id="A0A084VKF6"/>
<accession>A0A084VKF6</accession>
<proteinExistence type="predicted"/>
<evidence type="ECO:0000256" key="1">
    <source>
        <dbReference type="SAM" id="MobiDB-lite"/>
    </source>
</evidence>
<keyword evidence="4" id="KW-1185">Reference proteome</keyword>